<evidence type="ECO:0000256" key="1">
    <source>
        <dbReference type="ARBA" id="ARBA00009254"/>
    </source>
</evidence>
<dbReference type="HAMAP" id="MF_00374">
    <property type="entry name" value="Ribosomal_uL29"/>
    <property type="match status" value="1"/>
</dbReference>
<dbReference type="Gene3D" id="1.10.287.310">
    <property type="match status" value="1"/>
</dbReference>
<proteinExistence type="inferred from homology"/>
<evidence type="ECO:0000313" key="7">
    <source>
        <dbReference type="Proteomes" id="UP000229794"/>
    </source>
</evidence>
<name>A0A2H0BDP5_9BACT</name>
<reference evidence="6 7" key="1">
    <citation type="submission" date="2017-09" db="EMBL/GenBank/DDBJ databases">
        <title>Depth-based differentiation of microbial function through sediment-hosted aquifers and enrichment of novel symbionts in the deep terrestrial subsurface.</title>
        <authorList>
            <person name="Probst A.J."/>
            <person name="Ladd B."/>
            <person name="Jarett J.K."/>
            <person name="Geller-Mcgrath D.E."/>
            <person name="Sieber C.M."/>
            <person name="Emerson J.B."/>
            <person name="Anantharaman K."/>
            <person name="Thomas B.C."/>
            <person name="Malmstrom R."/>
            <person name="Stieglmeier M."/>
            <person name="Klingl A."/>
            <person name="Woyke T."/>
            <person name="Ryan C.M."/>
            <person name="Banfield J.F."/>
        </authorList>
    </citation>
    <scope>NUCLEOTIDE SEQUENCE [LARGE SCALE GENOMIC DNA]</scope>
    <source>
        <strain evidence="6">CG22_combo_CG10-13_8_21_14_all_42_17</strain>
    </source>
</reference>
<keyword evidence="3 5" id="KW-0687">Ribonucleoprotein</keyword>
<dbReference type="GO" id="GO:1990904">
    <property type="term" value="C:ribonucleoprotein complex"/>
    <property type="evidence" value="ECO:0007669"/>
    <property type="project" value="UniProtKB-KW"/>
</dbReference>
<protein>
    <recommendedName>
        <fullName evidence="4 5">Large ribosomal subunit protein uL29</fullName>
    </recommendedName>
</protein>
<evidence type="ECO:0000256" key="2">
    <source>
        <dbReference type="ARBA" id="ARBA00022980"/>
    </source>
</evidence>
<keyword evidence="2 5" id="KW-0689">Ribosomal protein</keyword>
<dbReference type="InterPro" id="IPR001854">
    <property type="entry name" value="Ribosomal_uL29"/>
</dbReference>
<accession>A0A2H0BDP5</accession>
<comment type="similarity">
    <text evidence="1 5">Belongs to the universal ribosomal protein uL29 family.</text>
</comment>
<dbReference type="AlphaFoldDB" id="A0A2H0BDP5"/>
<evidence type="ECO:0000256" key="5">
    <source>
        <dbReference type="HAMAP-Rule" id="MF_00374"/>
    </source>
</evidence>
<dbReference type="Proteomes" id="UP000229794">
    <property type="component" value="Unassembled WGS sequence"/>
</dbReference>
<dbReference type="Pfam" id="PF00831">
    <property type="entry name" value="Ribosomal_L29"/>
    <property type="match status" value="1"/>
</dbReference>
<organism evidence="6 7">
    <name type="scientific">Candidatus Zambryskibacteria bacterium CG22_combo_CG10-13_8_21_14_all_42_17</name>
    <dbReference type="NCBI Taxonomy" id="1975118"/>
    <lineage>
        <taxon>Bacteria</taxon>
        <taxon>Candidatus Zambryskiibacteriota</taxon>
    </lineage>
</organism>
<gene>
    <name evidence="5 6" type="primary">rpmC</name>
    <name evidence="6" type="ORF">COX06_01590</name>
</gene>
<evidence type="ECO:0000313" key="6">
    <source>
        <dbReference type="EMBL" id="PIP55744.1"/>
    </source>
</evidence>
<evidence type="ECO:0000256" key="4">
    <source>
        <dbReference type="ARBA" id="ARBA00035204"/>
    </source>
</evidence>
<dbReference type="NCBIfam" id="TIGR00012">
    <property type="entry name" value="L29"/>
    <property type="match status" value="1"/>
</dbReference>
<comment type="caution">
    <text evidence="6">The sequence shown here is derived from an EMBL/GenBank/DDBJ whole genome shotgun (WGS) entry which is preliminary data.</text>
</comment>
<dbReference type="GO" id="GO:0003735">
    <property type="term" value="F:structural constituent of ribosome"/>
    <property type="evidence" value="ECO:0007669"/>
    <property type="project" value="InterPro"/>
</dbReference>
<dbReference type="GO" id="GO:0006412">
    <property type="term" value="P:translation"/>
    <property type="evidence" value="ECO:0007669"/>
    <property type="project" value="UniProtKB-UniRule"/>
</dbReference>
<dbReference type="EMBL" id="PCST01000019">
    <property type="protein sequence ID" value="PIP55744.1"/>
    <property type="molecule type" value="Genomic_DNA"/>
</dbReference>
<dbReference type="GO" id="GO:0005840">
    <property type="term" value="C:ribosome"/>
    <property type="evidence" value="ECO:0007669"/>
    <property type="project" value="UniProtKB-KW"/>
</dbReference>
<dbReference type="SUPFAM" id="SSF46561">
    <property type="entry name" value="Ribosomal protein L29 (L29p)"/>
    <property type="match status" value="1"/>
</dbReference>
<evidence type="ECO:0000256" key="3">
    <source>
        <dbReference type="ARBA" id="ARBA00023274"/>
    </source>
</evidence>
<dbReference type="InterPro" id="IPR036049">
    <property type="entry name" value="Ribosomal_uL29_sf"/>
</dbReference>
<sequence>MKKESYKDKTTKDLIKALGEKREVLRKLKFGSTGSKTRNVKAGANTRKDIARVMTELNKQ</sequence>